<gene>
    <name evidence="11" type="ORF">INT45_002950</name>
</gene>
<feature type="compositionally biased region" description="Low complexity" evidence="7">
    <location>
        <begin position="383"/>
        <end position="399"/>
    </location>
</feature>
<dbReference type="Gene3D" id="1.10.510.10">
    <property type="entry name" value="Transferase(Phosphotransferase) domain 1"/>
    <property type="match status" value="1"/>
</dbReference>
<dbReference type="FunFam" id="3.30.200.20:FF:000387">
    <property type="entry name" value="Serine/threonine-protein kinase STE11"/>
    <property type="match status" value="1"/>
</dbReference>
<dbReference type="InterPro" id="IPR050538">
    <property type="entry name" value="MAP_kinase_kinase_kinase"/>
</dbReference>
<dbReference type="SUPFAM" id="SSF47769">
    <property type="entry name" value="SAM/Pointed domain"/>
    <property type="match status" value="1"/>
</dbReference>
<evidence type="ECO:0000259" key="10">
    <source>
        <dbReference type="PROSITE" id="PS50200"/>
    </source>
</evidence>
<sequence>MTSQQPLHLFHSNSPTTPTHFDSARKPHNLEEVHSWQENKVAEWLSHHNYSRYRSKFIEHNITGGILLDLDNEALKAMGIKTVGERVKLLVAVKSLRQECYASAATAARARVNNSHTATTNGGGGDQRSDYHLHNQSATSLASSHTLANSSWGFHLDSHGKHEGFNVTTPHPEKTSKSAESRSILNRSNSFSRFLGRSDSKKSLRSAANAQDAPPMPPSPRAVQKRKSLEKGIMSMERVKQTCVKVFGEEGQTRIVNVHNTLDAKAIMAKVLHKFGIDECNADRYCIFVGSSTNGEARALLDTELTEICRSADRPEKERLILRKRHQYPTHEEFKRKGTPTYKQHPAYTTSPITATPLSTTTANGFPDKQMTLDIITGSPVASDSNFSMDNNNNTNSNNDDNDNYKRLSVIDDSRLSLRPQQKQEQQQQARVRRFFGERPPSEVISSNLPSFFPNHKREVLETAGVNAKRLSMARSSSVAGRHESTTNFRNSVLPELVSVLGVDLGKFLEEEDEGEEEDDRDENTTTTTVSIKSTDDLEHDDIGYDESDDKTTTLTISIPPCNESVVSYDSSASAEINNNVESASSTLNQQQQSTISASTMTNPYQIQNRSSSLLHLSGKQEVTTPDDNMKQQQTNHTTHPEPPTPTKVQPTISNESPVAWMKGSLIGRGTFGDVYLGLNPLSGELMAVKQVELPVENSATEERKKGMVVALQREIDLLKDLQHENIVQYLGSQTDAAHFSIFLEYVPGGSVAGLLASYGAFQEPLVTSFVRQILKGLNYLHGRDIVHRDIKGANVLVDNKGGVKISDFGISKKVEEDMMQVSSAPHRPSLQGSIFWMAPEVVKQTHYTRKADIWSLGCMVVEMFTGDHPFPEFSQMQAIFKIGSYTAPSIPDNISEDASDFLRCTFKLKHEERPTANELLDHVFVTTRCSSPDEC</sequence>
<protein>
    <recommendedName>
        <fullName evidence="13">STE/STE11 protein kinase</fullName>
    </recommendedName>
</protein>
<dbReference type="InterPro" id="IPR000159">
    <property type="entry name" value="RA_dom"/>
</dbReference>
<dbReference type="Gene3D" id="1.10.150.50">
    <property type="entry name" value="Transcription Factor, Ets-1"/>
    <property type="match status" value="1"/>
</dbReference>
<dbReference type="InterPro" id="IPR013761">
    <property type="entry name" value="SAM/pointed_sf"/>
</dbReference>
<feature type="binding site" evidence="6">
    <location>
        <position position="690"/>
    </location>
    <ligand>
        <name>ATP</name>
        <dbReference type="ChEBI" id="CHEBI:30616"/>
    </ligand>
</feature>
<feature type="domain" description="Protein kinase" evidence="8">
    <location>
        <begin position="661"/>
        <end position="926"/>
    </location>
</feature>
<dbReference type="InterPro" id="IPR017441">
    <property type="entry name" value="Protein_kinase_ATP_BS"/>
</dbReference>
<dbReference type="Pfam" id="PF00069">
    <property type="entry name" value="Pkinase"/>
    <property type="match status" value="1"/>
</dbReference>
<comment type="caution">
    <text evidence="11">The sequence shown here is derived from an EMBL/GenBank/DDBJ whole genome shotgun (WGS) entry which is preliminary data.</text>
</comment>
<evidence type="ECO:0008006" key="13">
    <source>
        <dbReference type="Google" id="ProtNLM"/>
    </source>
</evidence>
<dbReference type="PROSITE" id="PS00107">
    <property type="entry name" value="PROTEIN_KINASE_ATP"/>
    <property type="match status" value="1"/>
</dbReference>
<feature type="compositionally biased region" description="Polar residues" evidence="7">
    <location>
        <begin position="1"/>
        <end position="20"/>
    </location>
</feature>
<dbReference type="InterPro" id="IPR011009">
    <property type="entry name" value="Kinase-like_dom_sf"/>
</dbReference>
<dbReference type="SMART" id="SM01304">
    <property type="entry name" value="Ras_bdg_2"/>
    <property type="match status" value="1"/>
</dbReference>
<dbReference type="PROSITE" id="PS50200">
    <property type="entry name" value="RA"/>
    <property type="match status" value="1"/>
</dbReference>
<evidence type="ECO:0000256" key="5">
    <source>
        <dbReference type="ARBA" id="ARBA00022840"/>
    </source>
</evidence>
<feature type="region of interest" description="Disordered" evidence="7">
    <location>
        <begin position="163"/>
        <end position="228"/>
    </location>
</feature>
<accession>A0A8H7S870</accession>
<dbReference type="AlphaFoldDB" id="A0A8H7S870"/>
<dbReference type="SMART" id="SM00454">
    <property type="entry name" value="SAM"/>
    <property type="match status" value="1"/>
</dbReference>
<dbReference type="OrthoDB" id="266718at2759"/>
<evidence type="ECO:0000256" key="7">
    <source>
        <dbReference type="SAM" id="MobiDB-lite"/>
    </source>
</evidence>
<dbReference type="InterPro" id="IPR008271">
    <property type="entry name" value="Ser/Thr_kinase_AS"/>
</dbReference>
<dbReference type="InterPro" id="IPR029458">
    <property type="entry name" value="Ras-bd_By2"/>
</dbReference>
<evidence type="ECO:0000313" key="11">
    <source>
        <dbReference type="EMBL" id="KAG2224411.1"/>
    </source>
</evidence>
<keyword evidence="5 6" id="KW-0067">ATP-binding</keyword>
<dbReference type="InterPro" id="IPR001660">
    <property type="entry name" value="SAM"/>
</dbReference>
<keyword evidence="12" id="KW-1185">Reference proteome</keyword>
<dbReference type="EMBL" id="JAEPRB010000043">
    <property type="protein sequence ID" value="KAG2224411.1"/>
    <property type="molecule type" value="Genomic_DNA"/>
</dbReference>
<evidence type="ECO:0000259" key="8">
    <source>
        <dbReference type="PROSITE" id="PS50011"/>
    </source>
</evidence>
<feature type="region of interest" description="Disordered" evidence="7">
    <location>
        <begin position="333"/>
        <end position="356"/>
    </location>
</feature>
<keyword evidence="2" id="KW-0808">Transferase</keyword>
<feature type="region of interest" description="Disordered" evidence="7">
    <location>
        <begin position="622"/>
        <end position="653"/>
    </location>
</feature>
<organism evidence="11 12">
    <name type="scientific">Circinella minor</name>
    <dbReference type="NCBI Taxonomy" id="1195481"/>
    <lineage>
        <taxon>Eukaryota</taxon>
        <taxon>Fungi</taxon>
        <taxon>Fungi incertae sedis</taxon>
        <taxon>Mucoromycota</taxon>
        <taxon>Mucoromycotina</taxon>
        <taxon>Mucoromycetes</taxon>
        <taxon>Mucorales</taxon>
        <taxon>Lichtheimiaceae</taxon>
        <taxon>Circinella</taxon>
    </lineage>
</organism>
<proteinExistence type="inferred from homology"/>
<name>A0A8H7S870_9FUNG</name>
<feature type="compositionally biased region" description="Polar residues" evidence="7">
    <location>
        <begin position="181"/>
        <end position="192"/>
    </location>
</feature>
<dbReference type="PANTHER" id="PTHR48016">
    <property type="entry name" value="MAP KINASE KINASE KINASE SSK2-RELATED-RELATED"/>
    <property type="match status" value="1"/>
</dbReference>
<evidence type="ECO:0000256" key="2">
    <source>
        <dbReference type="ARBA" id="ARBA00022679"/>
    </source>
</evidence>
<dbReference type="PROSITE" id="PS50011">
    <property type="entry name" value="PROTEIN_KINASE_DOM"/>
    <property type="match status" value="1"/>
</dbReference>
<dbReference type="SUPFAM" id="SSF56112">
    <property type="entry name" value="Protein kinase-like (PK-like)"/>
    <property type="match status" value="1"/>
</dbReference>
<dbReference type="PROSITE" id="PS00108">
    <property type="entry name" value="PROTEIN_KINASE_ST"/>
    <property type="match status" value="1"/>
</dbReference>
<feature type="domain" description="Ras-associating" evidence="10">
    <location>
        <begin position="240"/>
        <end position="327"/>
    </location>
</feature>
<evidence type="ECO:0000313" key="12">
    <source>
        <dbReference type="Proteomes" id="UP000646827"/>
    </source>
</evidence>
<dbReference type="GO" id="GO:0004709">
    <property type="term" value="F:MAP kinase kinase kinase activity"/>
    <property type="evidence" value="ECO:0007669"/>
    <property type="project" value="UniProtKB-ARBA"/>
</dbReference>
<dbReference type="InterPro" id="IPR000719">
    <property type="entry name" value="Prot_kinase_dom"/>
</dbReference>
<feature type="domain" description="SAM" evidence="9">
    <location>
        <begin position="36"/>
        <end position="99"/>
    </location>
</feature>
<dbReference type="PROSITE" id="PS50105">
    <property type="entry name" value="SAM_DOMAIN"/>
    <property type="match status" value="1"/>
</dbReference>
<keyword evidence="4" id="KW-0418">Kinase</keyword>
<feature type="region of interest" description="Disordered" evidence="7">
    <location>
        <begin position="383"/>
        <end position="406"/>
    </location>
</feature>
<feature type="region of interest" description="Disordered" evidence="7">
    <location>
        <begin position="510"/>
        <end position="549"/>
    </location>
</feature>
<feature type="compositionally biased region" description="Basic and acidic residues" evidence="7">
    <location>
        <begin position="171"/>
        <end position="180"/>
    </location>
</feature>
<dbReference type="PANTHER" id="PTHR48016:SF56">
    <property type="entry name" value="MAPKK KINASE"/>
    <property type="match status" value="1"/>
</dbReference>
<dbReference type="Pfam" id="PF14847">
    <property type="entry name" value="Ras_bdg_2"/>
    <property type="match status" value="1"/>
</dbReference>
<dbReference type="Proteomes" id="UP000646827">
    <property type="component" value="Unassembled WGS sequence"/>
</dbReference>
<evidence type="ECO:0000256" key="6">
    <source>
        <dbReference type="PROSITE-ProRule" id="PRU10141"/>
    </source>
</evidence>
<evidence type="ECO:0000256" key="3">
    <source>
        <dbReference type="ARBA" id="ARBA00022741"/>
    </source>
</evidence>
<feature type="compositionally biased region" description="Acidic residues" evidence="7">
    <location>
        <begin position="510"/>
        <end position="522"/>
    </location>
</feature>
<dbReference type="SMART" id="SM00220">
    <property type="entry name" value="S_TKc"/>
    <property type="match status" value="1"/>
</dbReference>
<evidence type="ECO:0000256" key="4">
    <source>
        <dbReference type="ARBA" id="ARBA00022777"/>
    </source>
</evidence>
<comment type="similarity">
    <text evidence="1">Belongs to the protein kinase superfamily. STE Ser/Thr protein kinase family. MAP kinase kinase kinase subfamily.</text>
</comment>
<dbReference type="Gene3D" id="3.10.20.90">
    <property type="entry name" value="Phosphatidylinositol 3-kinase Catalytic Subunit, Chain A, domain 1"/>
    <property type="match status" value="1"/>
</dbReference>
<keyword evidence="3 6" id="KW-0547">Nucleotide-binding</keyword>
<feature type="compositionally biased region" description="Basic and acidic residues" evidence="7">
    <location>
        <begin position="534"/>
        <end position="543"/>
    </location>
</feature>
<dbReference type="CDD" id="cd09534">
    <property type="entry name" value="SAM_Ste11_fungal"/>
    <property type="match status" value="1"/>
</dbReference>
<dbReference type="GO" id="GO:0005524">
    <property type="term" value="F:ATP binding"/>
    <property type="evidence" value="ECO:0007669"/>
    <property type="project" value="UniProtKB-UniRule"/>
</dbReference>
<feature type="compositionally biased region" description="Polar residues" evidence="7">
    <location>
        <begin position="347"/>
        <end position="356"/>
    </location>
</feature>
<feature type="region of interest" description="Disordered" evidence="7">
    <location>
        <begin position="107"/>
        <end position="131"/>
    </location>
</feature>
<evidence type="ECO:0000259" key="9">
    <source>
        <dbReference type="PROSITE" id="PS50105"/>
    </source>
</evidence>
<dbReference type="FunFam" id="1.10.510.10:FF:000334">
    <property type="entry name" value="Serine/threonine-protein kinase STE11"/>
    <property type="match status" value="1"/>
</dbReference>
<reference evidence="11 12" key="1">
    <citation type="submission" date="2020-12" db="EMBL/GenBank/DDBJ databases">
        <title>Metabolic potential, ecology and presence of endohyphal bacteria is reflected in genomic diversity of Mucoromycotina.</title>
        <authorList>
            <person name="Muszewska A."/>
            <person name="Okrasinska A."/>
            <person name="Steczkiewicz K."/>
            <person name="Drgas O."/>
            <person name="Orlowska M."/>
            <person name="Perlinska-Lenart U."/>
            <person name="Aleksandrzak-Piekarczyk T."/>
            <person name="Szatraj K."/>
            <person name="Zielenkiewicz U."/>
            <person name="Pilsyk S."/>
            <person name="Malc E."/>
            <person name="Mieczkowski P."/>
            <person name="Kruszewska J.S."/>
            <person name="Biernat P."/>
            <person name="Pawlowska J."/>
        </authorList>
    </citation>
    <scope>NUCLEOTIDE SEQUENCE [LARGE SCALE GENOMIC DNA]</scope>
    <source>
        <strain evidence="11 12">CBS 142.35</strain>
    </source>
</reference>
<dbReference type="Pfam" id="PF07647">
    <property type="entry name" value="SAM_2"/>
    <property type="match status" value="1"/>
</dbReference>
<evidence type="ECO:0000256" key="1">
    <source>
        <dbReference type="ARBA" id="ARBA00006529"/>
    </source>
</evidence>
<feature type="region of interest" description="Disordered" evidence="7">
    <location>
        <begin position="1"/>
        <end position="24"/>
    </location>
</feature>
<feature type="compositionally biased region" description="Polar residues" evidence="7">
    <location>
        <begin position="622"/>
        <end position="636"/>
    </location>
</feature>